<comment type="function">
    <text evidence="14">Specifically methylates position 2 of adenine 2503 in 23S rRNA and position 2 of adenine 37 in tRNAs.</text>
</comment>
<dbReference type="InterPro" id="IPR058240">
    <property type="entry name" value="rSAM_sf"/>
</dbReference>
<gene>
    <name evidence="14 16" type="primary">rlmN</name>
    <name evidence="16" type="ORF">Mal52_25190</name>
</gene>
<dbReference type="NCBIfam" id="TIGR00048">
    <property type="entry name" value="rRNA_mod_RlmN"/>
    <property type="match status" value="1"/>
</dbReference>
<keyword evidence="4 14" id="KW-0963">Cytoplasm</keyword>
<dbReference type="KEGG" id="sdyn:Mal52_25190"/>
<dbReference type="SMART" id="SM00729">
    <property type="entry name" value="Elp3"/>
    <property type="match status" value="1"/>
</dbReference>
<dbReference type="InterPro" id="IPR006638">
    <property type="entry name" value="Elp3/MiaA/NifB-like_rSAM"/>
</dbReference>
<feature type="domain" description="Radical SAM core" evidence="15">
    <location>
        <begin position="98"/>
        <end position="330"/>
    </location>
</feature>
<keyword evidence="13 14" id="KW-1015">Disulfide bond</keyword>
<dbReference type="GO" id="GO:0046872">
    <property type="term" value="F:metal ion binding"/>
    <property type="evidence" value="ECO:0007669"/>
    <property type="project" value="UniProtKB-KW"/>
</dbReference>
<keyword evidence="11 14" id="KW-0408">Iron</keyword>
<dbReference type="GO" id="GO:0000049">
    <property type="term" value="F:tRNA binding"/>
    <property type="evidence" value="ECO:0007669"/>
    <property type="project" value="UniProtKB-UniRule"/>
</dbReference>
<dbReference type="InterPro" id="IPR040072">
    <property type="entry name" value="Methyltransferase_A"/>
</dbReference>
<evidence type="ECO:0000256" key="13">
    <source>
        <dbReference type="ARBA" id="ARBA00023157"/>
    </source>
</evidence>
<comment type="cofactor">
    <cofactor evidence="14">
        <name>[4Fe-4S] cluster</name>
        <dbReference type="ChEBI" id="CHEBI:49883"/>
    </cofactor>
    <text evidence="14">Binds 1 [4Fe-4S] cluster. The cluster is coordinated with 3 cysteines and an exchangeable S-adenosyl-L-methionine.</text>
</comment>
<dbReference type="GO" id="GO:0019843">
    <property type="term" value="F:rRNA binding"/>
    <property type="evidence" value="ECO:0007669"/>
    <property type="project" value="UniProtKB-UniRule"/>
</dbReference>
<feature type="binding site" evidence="14">
    <location>
        <position position="193"/>
    </location>
    <ligand>
        <name>S-adenosyl-L-methionine</name>
        <dbReference type="ChEBI" id="CHEBI:59789"/>
    </ligand>
</feature>
<keyword evidence="7 14" id="KW-0808">Transferase</keyword>
<comment type="caution">
    <text evidence="14">Lacks conserved residue(s) required for the propagation of feature annotation.</text>
</comment>
<keyword evidence="5 14" id="KW-0698">rRNA processing</keyword>
<dbReference type="Gene3D" id="3.20.20.70">
    <property type="entry name" value="Aldolase class I"/>
    <property type="match status" value="1"/>
</dbReference>
<evidence type="ECO:0000256" key="1">
    <source>
        <dbReference type="ARBA" id="ARBA00004496"/>
    </source>
</evidence>
<dbReference type="EMBL" id="CP036276">
    <property type="protein sequence ID" value="QDU44041.1"/>
    <property type="molecule type" value="Genomic_DNA"/>
</dbReference>
<dbReference type="Gene3D" id="1.10.150.530">
    <property type="match status" value="1"/>
</dbReference>
<dbReference type="SFLD" id="SFLDF00275">
    <property type="entry name" value="adenosine_C2_methyltransferase"/>
    <property type="match status" value="1"/>
</dbReference>
<feature type="active site" description="S-methylcysteine intermediate" evidence="14">
    <location>
        <position position="335"/>
    </location>
</feature>
<dbReference type="AlphaFoldDB" id="A0A517ZNK7"/>
<keyword evidence="9 14" id="KW-0819">tRNA processing</keyword>
<dbReference type="InterPro" id="IPR007197">
    <property type="entry name" value="rSAM"/>
</dbReference>
<evidence type="ECO:0000256" key="10">
    <source>
        <dbReference type="ARBA" id="ARBA00022723"/>
    </source>
</evidence>
<dbReference type="InterPro" id="IPR004383">
    <property type="entry name" value="rRNA_lsu_MTrfase_RlmN/Cfr"/>
</dbReference>
<evidence type="ECO:0000256" key="9">
    <source>
        <dbReference type="ARBA" id="ARBA00022694"/>
    </source>
</evidence>
<dbReference type="RefSeq" id="WP_145376343.1">
    <property type="nucleotide sequence ID" value="NZ_CP036276.1"/>
</dbReference>
<dbReference type="PIRSF" id="PIRSF006004">
    <property type="entry name" value="CHP00048"/>
    <property type="match status" value="1"/>
</dbReference>
<evidence type="ECO:0000313" key="16">
    <source>
        <dbReference type="EMBL" id="QDU44041.1"/>
    </source>
</evidence>
<protein>
    <recommendedName>
        <fullName evidence="14">Probable dual-specificity RNA methyltransferase RlmN</fullName>
        <ecNumber evidence="14">2.1.1.192</ecNumber>
    </recommendedName>
    <alternativeName>
        <fullName evidence="14">23S rRNA (adenine(2503)-C(2))-methyltransferase</fullName>
    </alternativeName>
    <alternativeName>
        <fullName evidence="14">23S rRNA m2A2503 methyltransferase</fullName>
    </alternativeName>
    <alternativeName>
        <fullName evidence="14">Ribosomal RNA large subunit methyltransferase N</fullName>
    </alternativeName>
    <alternativeName>
        <fullName evidence="14">tRNA (adenine(37)-C(2))-methyltransferase</fullName>
    </alternativeName>
    <alternativeName>
        <fullName evidence="14">tRNA m2A37 methyltransferase</fullName>
    </alternativeName>
</protein>
<organism evidence="16 17">
    <name type="scientific">Symmachiella dynata</name>
    <dbReference type="NCBI Taxonomy" id="2527995"/>
    <lineage>
        <taxon>Bacteria</taxon>
        <taxon>Pseudomonadati</taxon>
        <taxon>Planctomycetota</taxon>
        <taxon>Planctomycetia</taxon>
        <taxon>Planctomycetales</taxon>
        <taxon>Planctomycetaceae</taxon>
        <taxon>Symmachiella</taxon>
    </lineage>
</organism>
<evidence type="ECO:0000256" key="14">
    <source>
        <dbReference type="HAMAP-Rule" id="MF_01849"/>
    </source>
</evidence>
<proteinExistence type="inferred from homology"/>
<keyword evidence="8 14" id="KW-0949">S-adenosyl-L-methionine</keyword>
<comment type="miscellaneous">
    <text evidence="14">Reaction proceeds by a ping-pong mechanism involving intermediate methylation of a conserved cysteine residue.</text>
</comment>
<dbReference type="HAMAP" id="MF_01849">
    <property type="entry name" value="RNA_methyltr_RlmN"/>
    <property type="match status" value="1"/>
</dbReference>
<feature type="active site" description="Proton acceptor" evidence="14">
    <location>
        <position position="92"/>
    </location>
</feature>
<keyword evidence="6 14" id="KW-0489">Methyltransferase</keyword>
<evidence type="ECO:0000256" key="3">
    <source>
        <dbReference type="ARBA" id="ARBA00022485"/>
    </source>
</evidence>
<evidence type="ECO:0000256" key="6">
    <source>
        <dbReference type="ARBA" id="ARBA00022603"/>
    </source>
</evidence>
<feature type="binding site" evidence="14">
    <location>
        <position position="112"/>
    </location>
    <ligand>
        <name>[4Fe-4S] cluster</name>
        <dbReference type="ChEBI" id="CHEBI:49883"/>
        <note>4Fe-4S-S-AdoMet</note>
    </ligand>
</feature>
<keyword evidence="17" id="KW-1185">Reference proteome</keyword>
<dbReference type="FunFam" id="3.20.20.70:FF:000014">
    <property type="entry name" value="Probable dual-specificity RNA methyltransferase RlmN"/>
    <property type="match status" value="1"/>
</dbReference>
<comment type="catalytic activity">
    <reaction evidence="14">
        <text>adenosine(2503) in 23S rRNA + 2 reduced [2Fe-2S]-[ferredoxin] + 2 S-adenosyl-L-methionine = 2-methyladenosine(2503) in 23S rRNA + 5'-deoxyadenosine + L-methionine + 2 oxidized [2Fe-2S]-[ferredoxin] + S-adenosyl-L-homocysteine</text>
        <dbReference type="Rhea" id="RHEA:42916"/>
        <dbReference type="Rhea" id="RHEA-COMP:10000"/>
        <dbReference type="Rhea" id="RHEA-COMP:10001"/>
        <dbReference type="Rhea" id="RHEA-COMP:10152"/>
        <dbReference type="Rhea" id="RHEA-COMP:10282"/>
        <dbReference type="ChEBI" id="CHEBI:17319"/>
        <dbReference type="ChEBI" id="CHEBI:33737"/>
        <dbReference type="ChEBI" id="CHEBI:33738"/>
        <dbReference type="ChEBI" id="CHEBI:57844"/>
        <dbReference type="ChEBI" id="CHEBI:57856"/>
        <dbReference type="ChEBI" id="CHEBI:59789"/>
        <dbReference type="ChEBI" id="CHEBI:74411"/>
        <dbReference type="ChEBI" id="CHEBI:74497"/>
        <dbReference type="EC" id="2.1.1.192"/>
    </reaction>
</comment>
<dbReference type="EC" id="2.1.1.192" evidence="14"/>
<feature type="binding site" evidence="14">
    <location>
        <position position="119"/>
    </location>
    <ligand>
        <name>[4Fe-4S] cluster</name>
        <dbReference type="ChEBI" id="CHEBI:49883"/>
        <note>4Fe-4S-S-AdoMet</note>
    </ligand>
</feature>
<evidence type="ECO:0000256" key="12">
    <source>
        <dbReference type="ARBA" id="ARBA00023014"/>
    </source>
</evidence>
<dbReference type="SUPFAM" id="SSF102114">
    <property type="entry name" value="Radical SAM enzymes"/>
    <property type="match status" value="1"/>
</dbReference>
<evidence type="ECO:0000256" key="8">
    <source>
        <dbReference type="ARBA" id="ARBA00022691"/>
    </source>
</evidence>
<feature type="binding site" evidence="14">
    <location>
        <position position="292"/>
    </location>
    <ligand>
        <name>S-adenosyl-L-methionine</name>
        <dbReference type="ChEBI" id="CHEBI:59789"/>
    </ligand>
</feature>
<name>A0A517ZNK7_9PLAN</name>
<comment type="similarity">
    <text evidence="2 14">Belongs to the radical SAM superfamily. RlmN family.</text>
</comment>
<keyword evidence="3 14" id="KW-0004">4Fe-4S</keyword>
<dbReference type="CDD" id="cd01335">
    <property type="entry name" value="Radical_SAM"/>
    <property type="match status" value="1"/>
</dbReference>
<evidence type="ECO:0000256" key="5">
    <source>
        <dbReference type="ARBA" id="ARBA00022552"/>
    </source>
</evidence>
<reference evidence="16 17" key="1">
    <citation type="submission" date="2019-02" db="EMBL/GenBank/DDBJ databases">
        <title>Deep-cultivation of Planctomycetes and their phenomic and genomic characterization uncovers novel biology.</title>
        <authorList>
            <person name="Wiegand S."/>
            <person name="Jogler M."/>
            <person name="Boedeker C."/>
            <person name="Pinto D."/>
            <person name="Vollmers J."/>
            <person name="Rivas-Marin E."/>
            <person name="Kohn T."/>
            <person name="Peeters S.H."/>
            <person name="Heuer A."/>
            <person name="Rast P."/>
            <person name="Oberbeckmann S."/>
            <person name="Bunk B."/>
            <person name="Jeske O."/>
            <person name="Meyerdierks A."/>
            <person name="Storesund J.E."/>
            <person name="Kallscheuer N."/>
            <person name="Luecker S."/>
            <person name="Lage O.M."/>
            <person name="Pohl T."/>
            <person name="Merkel B.J."/>
            <person name="Hornburger P."/>
            <person name="Mueller R.-W."/>
            <person name="Bruemmer F."/>
            <person name="Labrenz M."/>
            <person name="Spormann A.M."/>
            <person name="Op den Camp H."/>
            <person name="Overmann J."/>
            <person name="Amann R."/>
            <person name="Jetten M.S.M."/>
            <person name="Mascher T."/>
            <person name="Medema M.H."/>
            <person name="Devos D.P."/>
            <person name="Kaster A.-K."/>
            <person name="Ovreas L."/>
            <person name="Rohde M."/>
            <person name="Galperin M.Y."/>
            <person name="Jogler C."/>
        </authorList>
    </citation>
    <scope>NUCLEOTIDE SEQUENCE [LARGE SCALE GENOMIC DNA]</scope>
    <source>
        <strain evidence="16 17">Mal52</strain>
    </source>
</reference>
<dbReference type="InterPro" id="IPR027492">
    <property type="entry name" value="RNA_MTrfase_RlmN"/>
</dbReference>
<dbReference type="GO" id="GO:0070475">
    <property type="term" value="P:rRNA base methylation"/>
    <property type="evidence" value="ECO:0007669"/>
    <property type="project" value="UniProtKB-UniRule"/>
</dbReference>
<comment type="catalytic activity">
    <reaction evidence="14">
        <text>adenosine(37) in tRNA + 2 reduced [2Fe-2S]-[ferredoxin] + 2 S-adenosyl-L-methionine = 2-methyladenosine(37) in tRNA + 5'-deoxyadenosine + L-methionine + 2 oxidized [2Fe-2S]-[ferredoxin] + S-adenosyl-L-homocysteine</text>
        <dbReference type="Rhea" id="RHEA:43332"/>
        <dbReference type="Rhea" id="RHEA-COMP:10000"/>
        <dbReference type="Rhea" id="RHEA-COMP:10001"/>
        <dbReference type="Rhea" id="RHEA-COMP:10162"/>
        <dbReference type="Rhea" id="RHEA-COMP:10485"/>
        <dbReference type="ChEBI" id="CHEBI:17319"/>
        <dbReference type="ChEBI" id="CHEBI:33737"/>
        <dbReference type="ChEBI" id="CHEBI:33738"/>
        <dbReference type="ChEBI" id="CHEBI:57844"/>
        <dbReference type="ChEBI" id="CHEBI:57856"/>
        <dbReference type="ChEBI" id="CHEBI:59789"/>
        <dbReference type="ChEBI" id="CHEBI:74411"/>
        <dbReference type="ChEBI" id="CHEBI:74497"/>
        <dbReference type="EC" id="2.1.1.192"/>
    </reaction>
</comment>
<dbReference type="SFLD" id="SFLDS00029">
    <property type="entry name" value="Radical_SAM"/>
    <property type="match status" value="1"/>
</dbReference>
<accession>A0A517ZNK7</accession>
<evidence type="ECO:0000256" key="7">
    <source>
        <dbReference type="ARBA" id="ARBA00022679"/>
    </source>
</evidence>
<sequence length="353" mass="38874">MSAALLFDLTPDQLTDWCTEHGHKPYRARQIFHGAFGRRVMAFSDMSDLPAKLREQLADSFQFFSSTITAHNVASDGTEKLLLAMQDGSTVECVLMREGKRRTICISTQVGCAMGCVFCASGMLGLTRNLSAGEITEQIVRLDQLLPAEERITNIVVMGIGEPLANLDNLLQALDHVTADGGMGIGARRITISTVGLPEKIRRLAECGKAYNLAVSLHAPNEELRSQIIPVNEGIGLAAVLRAADDYFEKVGRRVSYEYILLGKLNDAPEHAQQLANLLKSRFAHVNLIPMNPVAESSFRRPSERRIQRFLEILQEAGVPVTVRKRKGADIDAACGQLRLRKHNDNALVDLKS</sequence>
<keyword evidence="10 14" id="KW-0479">Metal-binding</keyword>
<dbReference type="GO" id="GO:0030488">
    <property type="term" value="P:tRNA methylation"/>
    <property type="evidence" value="ECO:0007669"/>
    <property type="project" value="UniProtKB-UniRule"/>
</dbReference>
<dbReference type="Pfam" id="PF04055">
    <property type="entry name" value="Radical_SAM"/>
    <property type="match status" value="1"/>
</dbReference>
<evidence type="ECO:0000256" key="11">
    <source>
        <dbReference type="ARBA" id="ARBA00023004"/>
    </source>
</evidence>
<evidence type="ECO:0000313" key="17">
    <source>
        <dbReference type="Proteomes" id="UP000319383"/>
    </source>
</evidence>
<dbReference type="InterPro" id="IPR048641">
    <property type="entry name" value="RlmN_N"/>
</dbReference>
<dbReference type="GO" id="GO:0002935">
    <property type="term" value="F:tRNA (adenine(37)-C2)-methyltransferase activity"/>
    <property type="evidence" value="ECO:0007669"/>
    <property type="project" value="UniProtKB-UniRule"/>
</dbReference>
<feature type="binding site" evidence="14">
    <location>
        <position position="116"/>
    </location>
    <ligand>
        <name>[4Fe-4S] cluster</name>
        <dbReference type="ChEBI" id="CHEBI:49883"/>
        <note>4Fe-4S-S-AdoMet</note>
    </ligand>
</feature>
<dbReference type="PROSITE" id="PS51918">
    <property type="entry name" value="RADICAL_SAM"/>
    <property type="match status" value="1"/>
</dbReference>
<dbReference type="Proteomes" id="UP000319383">
    <property type="component" value="Chromosome"/>
</dbReference>
<dbReference type="InterPro" id="IPR013785">
    <property type="entry name" value="Aldolase_TIM"/>
</dbReference>
<dbReference type="SFLD" id="SFLDG01062">
    <property type="entry name" value="methyltransferase_(Class_A)"/>
    <property type="match status" value="1"/>
</dbReference>
<evidence type="ECO:0000259" key="15">
    <source>
        <dbReference type="PROSITE" id="PS51918"/>
    </source>
</evidence>
<dbReference type="PANTHER" id="PTHR30544">
    <property type="entry name" value="23S RRNA METHYLTRANSFERASE"/>
    <property type="match status" value="1"/>
</dbReference>
<comment type="subcellular location">
    <subcellularLocation>
        <location evidence="1 14">Cytoplasm</location>
    </subcellularLocation>
</comment>
<dbReference type="PANTHER" id="PTHR30544:SF5">
    <property type="entry name" value="RADICAL SAM CORE DOMAIN-CONTAINING PROTEIN"/>
    <property type="match status" value="1"/>
</dbReference>
<feature type="binding site" evidence="14">
    <location>
        <begin position="216"/>
        <end position="218"/>
    </location>
    <ligand>
        <name>S-adenosyl-L-methionine</name>
        <dbReference type="ChEBI" id="CHEBI:59789"/>
    </ligand>
</feature>
<dbReference type="GO" id="GO:0070040">
    <property type="term" value="F:rRNA (adenine(2503)-C2-)-methyltransferase activity"/>
    <property type="evidence" value="ECO:0007669"/>
    <property type="project" value="UniProtKB-UniRule"/>
</dbReference>
<feature type="binding site" evidence="14">
    <location>
        <begin position="161"/>
        <end position="162"/>
    </location>
    <ligand>
        <name>S-adenosyl-L-methionine</name>
        <dbReference type="ChEBI" id="CHEBI:59789"/>
    </ligand>
</feature>
<evidence type="ECO:0000256" key="4">
    <source>
        <dbReference type="ARBA" id="ARBA00022490"/>
    </source>
</evidence>
<dbReference type="GO" id="GO:0005737">
    <property type="term" value="C:cytoplasm"/>
    <property type="evidence" value="ECO:0007669"/>
    <property type="project" value="UniProtKB-SubCell"/>
</dbReference>
<dbReference type="GO" id="GO:0051539">
    <property type="term" value="F:4 iron, 4 sulfur cluster binding"/>
    <property type="evidence" value="ECO:0007669"/>
    <property type="project" value="UniProtKB-UniRule"/>
</dbReference>
<keyword evidence="12 14" id="KW-0411">Iron-sulfur</keyword>
<evidence type="ECO:0000256" key="2">
    <source>
        <dbReference type="ARBA" id="ARBA00007544"/>
    </source>
</evidence>
<dbReference type="Pfam" id="PF21016">
    <property type="entry name" value="RlmN_N"/>
    <property type="match status" value="1"/>
</dbReference>